<dbReference type="Gene3D" id="3.30.1310.10">
    <property type="entry name" value="Nucleoid-associated protein YbaB-like domain"/>
    <property type="match status" value="1"/>
</dbReference>
<name>A0A381PRZ1_9ZZZZ</name>
<dbReference type="EMBL" id="UINC01001057">
    <property type="protein sequence ID" value="SUZ69248.1"/>
    <property type="molecule type" value="Genomic_DNA"/>
</dbReference>
<dbReference type="NCBIfam" id="TIGR00103">
    <property type="entry name" value="DNA_YbaB_EbfC"/>
    <property type="match status" value="1"/>
</dbReference>
<evidence type="ECO:0000256" key="2">
    <source>
        <dbReference type="SAM" id="Coils"/>
    </source>
</evidence>
<dbReference type="InterPro" id="IPR004401">
    <property type="entry name" value="YbaB/EbfC"/>
</dbReference>
<keyword evidence="1" id="KW-0238">DNA-binding</keyword>
<dbReference type="SUPFAM" id="SSF82607">
    <property type="entry name" value="YbaB-like"/>
    <property type="match status" value="1"/>
</dbReference>
<protein>
    <recommendedName>
        <fullName evidence="4">Nucleoid-associated protein</fullName>
    </recommendedName>
</protein>
<dbReference type="GO" id="GO:0005829">
    <property type="term" value="C:cytosol"/>
    <property type="evidence" value="ECO:0007669"/>
    <property type="project" value="TreeGrafter"/>
</dbReference>
<dbReference type="HAMAP" id="MF_00274">
    <property type="entry name" value="DNA_YbaB_EbfC"/>
    <property type="match status" value="1"/>
</dbReference>
<organism evidence="3">
    <name type="scientific">marine metagenome</name>
    <dbReference type="NCBI Taxonomy" id="408172"/>
    <lineage>
        <taxon>unclassified sequences</taxon>
        <taxon>metagenomes</taxon>
        <taxon>ecological metagenomes</taxon>
    </lineage>
</organism>
<dbReference type="PIRSF" id="PIRSF004555">
    <property type="entry name" value="UCP004555"/>
    <property type="match status" value="1"/>
</dbReference>
<sequence length="107" mass="11809">MKGGMEQLMKQAQQMQENMQKAQKELADLTVLGESGGGLVKLTMTCKHQVKSIEIDDDLLGDDKDMLEDLIIASFNDAVRKVESTIQKKYSGMASGIPMPPGMKFPF</sequence>
<evidence type="ECO:0008006" key="4">
    <source>
        <dbReference type="Google" id="ProtNLM"/>
    </source>
</evidence>
<proteinExistence type="inferred from homology"/>
<dbReference type="AlphaFoldDB" id="A0A381PRZ1"/>
<keyword evidence="2" id="KW-0175">Coiled coil</keyword>
<dbReference type="PANTHER" id="PTHR33449">
    <property type="entry name" value="NUCLEOID-ASSOCIATED PROTEIN YBAB"/>
    <property type="match status" value="1"/>
</dbReference>
<dbReference type="InterPro" id="IPR036894">
    <property type="entry name" value="YbaB-like_sf"/>
</dbReference>
<dbReference type="GO" id="GO:0003677">
    <property type="term" value="F:DNA binding"/>
    <property type="evidence" value="ECO:0007669"/>
    <property type="project" value="UniProtKB-KW"/>
</dbReference>
<accession>A0A381PRZ1</accession>
<evidence type="ECO:0000313" key="3">
    <source>
        <dbReference type="EMBL" id="SUZ69248.1"/>
    </source>
</evidence>
<evidence type="ECO:0000256" key="1">
    <source>
        <dbReference type="ARBA" id="ARBA00023125"/>
    </source>
</evidence>
<dbReference type="Pfam" id="PF02575">
    <property type="entry name" value="YbaB_DNA_bd"/>
    <property type="match status" value="1"/>
</dbReference>
<gene>
    <name evidence="3" type="ORF">METZ01_LOCUS22102</name>
</gene>
<dbReference type="PANTHER" id="PTHR33449:SF1">
    <property type="entry name" value="NUCLEOID-ASSOCIATED PROTEIN YBAB"/>
    <property type="match status" value="1"/>
</dbReference>
<reference evidence="3" key="1">
    <citation type="submission" date="2018-05" db="EMBL/GenBank/DDBJ databases">
        <authorList>
            <person name="Lanie J.A."/>
            <person name="Ng W.-L."/>
            <person name="Kazmierczak K.M."/>
            <person name="Andrzejewski T.M."/>
            <person name="Davidsen T.M."/>
            <person name="Wayne K.J."/>
            <person name="Tettelin H."/>
            <person name="Glass J.I."/>
            <person name="Rusch D."/>
            <person name="Podicherti R."/>
            <person name="Tsui H.-C.T."/>
            <person name="Winkler M.E."/>
        </authorList>
    </citation>
    <scope>NUCLEOTIDE SEQUENCE</scope>
</reference>
<feature type="coiled-coil region" evidence="2">
    <location>
        <begin position="5"/>
        <end position="32"/>
    </location>
</feature>